<dbReference type="AlphaFoldDB" id="A0A132ML20"/>
<accession>A0A132ML20</accession>
<dbReference type="Pfam" id="PF26312">
    <property type="entry name" value="DUF8083"/>
    <property type="match status" value="1"/>
</dbReference>
<dbReference type="Proteomes" id="UP000070188">
    <property type="component" value="Unassembled WGS sequence"/>
</dbReference>
<proteinExistence type="predicted"/>
<name>A0A132ML20_9ACTN</name>
<evidence type="ECO:0000259" key="1">
    <source>
        <dbReference type="Pfam" id="PF26312"/>
    </source>
</evidence>
<dbReference type="RefSeq" id="WP_066883347.1">
    <property type="nucleotide sequence ID" value="NZ_LAXD01000001.1"/>
</dbReference>
<dbReference type="STRING" id="1469144.LI90_177"/>
<keyword evidence="3" id="KW-1185">Reference proteome</keyword>
<organism evidence="2 3">
    <name type="scientific">Carbonactinospora thermoautotrophica</name>
    <dbReference type="NCBI Taxonomy" id="1469144"/>
    <lineage>
        <taxon>Bacteria</taxon>
        <taxon>Bacillati</taxon>
        <taxon>Actinomycetota</taxon>
        <taxon>Actinomycetes</taxon>
        <taxon>Kitasatosporales</taxon>
        <taxon>Carbonactinosporaceae</taxon>
        <taxon>Carbonactinospora</taxon>
    </lineage>
</organism>
<reference evidence="3" key="1">
    <citation type="submission" date="2015-04" db="EMBL/GenBank/DDBJ databases">
        <title>Physiological reanalysis, assessment of diazotrophy, and genome sequences of multiple isolates of Streptomyces thermoautotrophicus.</title>
        <authorList>
            <person name="MacKellar D.C."/>
            <person name="Lieber L."/>
            <person name="Norman J."/>
            <person name="Bolger A."/>
            <person name="Tobin C."/>
            <person name="Murray J.W."/>
            <person name="Chang R."/>
            <person name="Ford T."/>
            <person name="Nguyen P.Q."/>
            <person name="Woodward J."/>
            <person name="Permingeat H."/>
            <person name="Joshi N.S."/>
            <person name="Silver P.A."/>
            <person name="Usadel B."/>
            <person name="Rutherford A.W."/>
            <person name="Friesen M."/>
            <person name="Prell J."/>
        </authorList>
    </citation>
    <scope>NUCLEOTIDE SEQUENCE [LARGE SCALE GENOMIC DNA]</scope>
    <source>
        <strain evidence="3">H1</strain>
    </source>
</reference>
<evidence type="ECO:0000313" key="3">
    <source>
        <dbReference type="Proteomes" id="UP000070188"/>
    </source>
</evidence>
<feature type="domain" description="DUF8083" evidence="1">
    <location>
        <begin position="9"/>
        <end position="276"/>
    </location>
</feature>
<evidence type="ECO:0000313" key="2">
    <source>
        <dbReference type="EMBL" id="KWW98554.1"/>
    </source>
</evidence>
<gene>
    <name evidence="2" type="ORF">LI90_177</name>
</gene>
<dbReference type="OrthoDB" id="4961314at2"/>
<protein>
    <recommendedName>
        <fullName evidence="1">DUF8083 domain-containing protein</fullName>
    </recommendedName>
</protein>
<dbReference type="PATRIC" id="fig|1469144.10.peg.252"/>
<dbReference type="InterPro" id="IPR058396">
    <property type="entry name" value="DUF8083"/>
</dbReference>
<sequence>MRTSVLIPYAAYLRVYEPLSAFPEPERTKWADYVVARGLPDPTVGLAAEHEQSRRHLVATPPIMVPPRESEEAFVLAADGQTLICPWQTRLRSWVALEEFRQELPQTVVDVCLPRVVQEQAEADFERWRAEQADLRPRILTSTWHVPLQWFVLFAPEERSLRLGSPRASYYRTRMVEARRRVARALRTLRRTVEEGSLTLGIEEVGRWLEEFHPKSWVELDYGGLVHLMTDDALESDDSAADVAVGLAALARGDATAAAEAYERLMTRWRTIQALEHAN</sequence>
<comment type="caution">
    <text evidence="2">The sequence shown here is derived from an EMBL/GenBank/DDBJ whole genome shotgun (WGS) entry which is preliminary data.</text>
</comment>
<dbReference type="EMBL" id="LAXD01000001">
    <property type="protein sequence ID" value="KWW98554.1"/>
    <property type="molecule type" value="Genomic_DNA"/>
</dbReference>